<keyword evidence="2" id="KW-0472">Membrane</keyword>
<evidence type="ECO:0000256" key="2">
    <source>
        <dbReference type="SAM" id="Phobius"/>
    </source>
</evidence>
<keyword evidence="2" id="KW-0812">Transmembrane</keyword>
<keyword evidence="2" id="KW-1133">Transmembrane helix</keyword>
<feature type="transmembrane region" description="Helical" evidence="2">
    <location>
        <begin position="80"/>
        <end position="101"/>
    </location>
</feature>
<evidence type="ECO:0000313" key="3">
    <source>
        <dbReference type="EMBL" id="QQP58526.1"/>
    </source>
</evidence>
<reference evidence="4" key="1">
    <citation type="submission" date="2021-01" db="EMBL/GenBank/DDBJ databases">
        <title>Caligus Genome Assembly.</title>
        <authorList>
            <person name="Gallardo-Escarate C."/>
        </authorList>
    </citation>
    <scope>NUCLEOTIDE SEQUENCE [LARGE SCALE GENOMIC DNA]</scope>
</reference>
<evidence type="ECO:0000313" key="4">
    <source>
        <dbReference type="Proteomes" id="UP000595437"/>
    </source>
</evidence>
<keyword evidence="4" id="KW-1185">Reference proteome</keyword>
<feature type="region of interest" description="Disordered" evidence="1">
    <location>
        <begin position="250"/>
        <end position="269"/>
    </location>
</feature>
<feature type="compositionally biased region" description="Basic and acidic residues" evidence="1">
    <location>
        <begin position="253"/>
        <end position="269"/>
    </location>
</feature>
<accession>A0A7T8KMC4</accession>
<proteinExistence type="predicted"/>
<protein>
    <submittedName>
        <fullName evidence="3">Uncharacterized protein</fullName>
    </submittedName>
</protein>
<organism evidence="3 4">
    <name type="scientific">Caligus rogercresseyi</name>
    <name type="common">Sea louse</name>
    <dbReference type="NCBI Taxonomy" id="217165"/>
    <lineage>
        <taxon>Eukaryota</taxon>
        <taxon>Metazoa</taxon>
        <taxon>Ecdysozoa</taxon>
        <taxon>Arthropoda</taxon>
        <taxon>Crustacea</taxon>
        <taxon>Multicrustacea</taxon>
        <taxon>Hexanauplia</taxon>
        <taxon>Copepoda</taxon>
        <taxon>Siphonostomatoida</taxon>
        <taxon>Caligidae</taxon>
        <taxon>Caligus</taxon>
    </lineage>
</organism>
<dbReference type="EMBL" id="CP045891">
    <property type="protein sequence ID" value="QQP58526.1"/>
    <property type="molecule type" value="Genomic_DNA"/>
</dbReference>
<dbReference type="OrthoDB" id="10452165at2759"/>
<dbReference type="AlphaFoldDB" id="A0A7T8KMC4"/>
<sequence length="269" mass="30635">MRILSCILRILRRFHGLPWIGITRDSSQLIVYPLVHIIIIKNEIPTYPTCHVPLRDKCLEGQSFEPRTFDLSLGSFNSSVAITGSLIIGGLLVFSAVLYALDIYATSRIDRMLIYNRFSNAYEPTDYADFLAGAYADYSDVGTYRRRRRRQATEGTKLSPNNSRVMGLINLAFAIYNAADESLRVPECRKKLVCEVYSRPDDVLGDGYLGKTIKKGIEYLPYIQEKYNENRPCKTKSATCNHLEKVLSGMNVNKEHDDSKKETSSKERR</sequence>
<dbReference type="Proteomes" id="UP000595437">
    <property type="component" value="Chromosome 2"/>
</dbReference>
<evidence type="ECO:0000256" key="1">
    <source>
        <dbReference type="SAM" id="MobiDB-lite"/>
    </source>
</evidence>
<name>A0A7T8KMC4_CALRO</name>
<gene>
    <name evidence="3" type="ORF">FKW44_003881</name>
</gene>